<gene>
    <name evidence="7" type="ORF">VIN30_02535</name>
</gene>
<reference evidence="7 8" key="1">
    <citation type="submission" date="2024-01" db="EMBL/GenBank/DDBJ databases">
        <title>novel species in genus Adlercreutzia.</title>
        <authorList>
            <person name="Liu X."/>
        </authorList>
    </citation>
    <scope>NUCLEOTIDE SEQUENCE [LARGE SCALE GENOMIC DNA]</scope>
    <source>
        <strain evidence="7 8">R7</strain>
    </source>
</reference>
<keyword evidence="5" id="KW-0472">Membrane</keyword>
<keyword evidence="5" id="KW-0812">Transmembrane</keyword>
<dbReference type="PANTHER" id="PTHR44688:SF16">
    <property type="entry name" value="DNA-BINDING TRANSCRIPTIONAL ACTIVATOR DEVR_DOSR"/>
    <property type="match status" value="1"/>
</dbReference>
<feature type="transmembrane region" description="Helical" evidence="5">
    <location>
        <begin position="79"/>
        <end position="99"/>
    </location>
</feature>
<dbReference type="Proteomes" id="UP001349994">
    <property type="component" value="Unassembled WGS sequence"/>
</dbReference>
<dbReference type="Pfam" id="PF00196">
    <property type="entry name" value="GerE"/>
    <property type="match status" value="1"/>
</dbReference>
<dbReference type="CDD" id="cd06170">
    <property type="entry name" value="LuxR_C_like"/>
    <property type="match status" value="1"/>
</dbReference>
<evidence type="ECO:0000313" key="8">
    <source>
        <dbReference type="Proteomes" id="UP001349994"/>
    </source>
</evidence>
<feature type="transmembrane region" description="Helical" evidence="5">
    <location>
        <begin position="238"/>
        <end position="261"/>
    </location>
</feature>
<keyword evidence="5" id="KW-1133">Transmembrane helix</keyword>
<feature type="region of interest" description="Disordered" evidence="4">
    <location>
        <begin position="434"/>
        <end position="457"/>
    </location>
</feature>
<evidence type="ECO:0000256" key="1">
    <source>
        <dbReference type="ARBA" id="ARBA00023015"/>
    </source>
</evidence>
<evidence type="ECO:0000256" key="2">
    <source>
        <dbReference type="ARBA" id="ARBA00023125"/>
    </source>
</evidence>
<dbReference type="InterPro" id="IPR000792">
    <property type="entry name" value="Tscrpt_reg_LuxR_C"/>
</dbReference>
<feature type="transmembrane region" description="Helical" evidence="5">
    <location>
        <begin position="330"/>
        <end position="353"/>
    </location>
</feature>
<feature type="transmembrane region" description="Helical" evidence="5">
    <location>
        <begin position="46"/>
        <end position="67"/>
    </location>
</feature>
<keyword evidence="2" id="KW-0238">DNA-binding</keyword>
<dbReference type="Gene3D" id="1.10.10.10">
    <property type="entry name" value="Winged helix-like DNA-binding domain superfamily/Winged helix DNA-binding domain"/>
    <property type="match status" value="1"/>
</dbReference>
<evidence type="ECO:0000256" key="5">
    <source>
        <dbReference type="SAM" id="Phobius"/>
    </source>
</evidence>
<evidence type="ECO:0000256" key="4">
    <source>
        <dbReference type="SAM" id="MobiDB-lite"/>
    </source>
</evidence>
<feature type="compositionally biased region" description="Basic and acidic residues" evidence="4">
    <location>
        <begin position="447"/>
        <end position="457"/>
    </location>
</feature>
<organism evidence="7 8">
    <name type="scientific">Adlercreutzia wanghongyangiae</name>
    <dbReference type="NCBI Taxonomy" id="3111451"/>
    <lineage>
        <taxon>Bacteria</taxon>
        <taxon>Bacillati</taxon>
        <taxon>Actinomycetota</taxon>
        <taxon>Coriobacteriia</taxon>
        <taxon>Eggerthellales</taxon>
        <taxon>Eggerthellaceae</taxon>
        <taxon>Adlercreutzia</taxon>
    </lineage>
</organism>
<dbReference type="InterPro" id="IPR036388">
    <property type="entry name" value="WH-like_DNA-bd_sf"/>
</dbReference>
<dbReference type="EMBL" id="JAYMFF010000002">
    <property type="protein sequence ID" value="MEC4175324.1"/>
    <property type="molecule type" value="Genomic_DNA"/>
</dbReference>
<dbReference type="SUPFAM" id="SSF46894">
    <property type="entry name" value="C-terminal effector domain of the bipartite response regulators"/>
    <property type="match status" value="1"/>
</dbReference>
<name>A0ABU6IFW7_9ACTN</name>
<dbReference type="PROSITE" id="PS50043">
    <property type="entry name" value="HTH_LUXR_2"/>
    <property type="match status" value="1"/>
</dbReference>
<feature type="transmembrane region" description="Helical" evidence="5">
    <location>
        <begin position="298"/>
        <end position="318"/>
    </location>
</feature>
<evidence type="ECO:0000259" key="6">
    <source>
        <dbReference type="PROSITE" id="PS50043"/>
    </source>
</evidence>
<dbReference type="RefSeq" id="WP_338209031.1">
    <property type="nucleotide sequence ID" value="NZ_JAYMFF010000002.1"/>
</dbReference>
<protein>
    <submittedName>
        <fullName evidence="7">Helix-turn-helix transcriptional regulator</fullName>
    </submittedName>
</protein>
<feature type="transmembrane region" description="Helical" evidence="5">
    <location>
        <begin position="207"/>
        <end position="232"/>
    </location>
</feature>
<comment type="caution">
    <text evidence="7">The sequence shown here is derived from an EMBL/GenBank/DDBJ whole genome shotgun (WGS) entry which is preliminary data.</text>
</comment>
<feature type="transmembrane region" description="Helical" evidence="5">
    <location>
        <begin position="365"/>
        <end position="384"/>
    </location>
</feature>
<dbReference type="PANTHER" id="PTHR44688">
    <property type="entry name" value="DNA-BINDING TRANSCRIPTIONAL ACTIVATOR DEVR_DOSR"/>
    <property type="match status" value="1"/>
</dbReference>
<keyword evidence="1" id="KW-0805">Transcription regulation</keyword>
<feature type="transmembrane region" description="Helical" evidence="5">
    <location>
        <begin position="105"/>
        <end position="125"/>
    </location>
</feature>
<evidence type="ECO:0000313" key="7">
    <source>
        <dbReference type="EMBL" id="MEC4175324.1"/>
    </source>
</evidence>
<accession>A0ABU6IFW7</accession>
<keyword evidence="8" id="KW-1185">Reference proteome</keyword>
<feature type="transmembrane region" description="Helical" evidence="5">
    <location>
        <begin position="137"/>
        <end position="155"/>
    </location>
</feature>
<feature type="transmembrane region" description="Helical" evidence="5">
    <location>
        <begin position="12"/>
        <end position="34"/>
    </location>
</feature>
<dbReference type="PRINTS" id="PR00038">
    <property type="entry name" value="HTHLUXR"/>
</dbReference>
<feature type="domain" description="HTH luxR-type" evidence="6">
    <location>
        <begin position="495"/>
        <end position="560"/>
    </location>
</feature>
<proteinExistence type="predicted"/>
<evidence type="ECO:0000256" key="3">
    <source>
        <dbReference type="ARBA" id="ARBA00023163"/>
    </source>
</evidence>
<dbReference type="InterPro" id="IPR016032">
    <property type="entry name" value="Sig_transdc_resp-reg_C-effctor"/>
</dbReference>
<keyword evidence="3" id="KW-0804">Transcription</keyword>
<sequence length="562" mass="60362">MDQLRALRPDVASFGYAVILSINATSIWGGIFPYLPACCQTDVATIAYYCIQILAFAVTFCGAMALIWKRPAASGRSSVMAFALPLCLGPLMLVGAMYVEDVARLLIVGASLLVGFGLAGFMMCWQRVFAAMNAERGNLTLIKGTGYSALLYLAICLVPAALTAYLIPLVLVPLAGLCLWLANRSVSLDQPMFEDVPREHRTVYRNALRASISPALSVGALGFCAGAIRFIAITHQELISAINIFSMVVLLLIMLGFFGRWQRRTLRIGLPTVFRTLFPVAAVCLMVLPFAGNSFVTIGFGISNACFMLACVFMMMHCGQMSRDSGINPVFIYAFYGAIAYLPQTAGYGAGYLSGIEFTWGPEPFSLVALASLFVLLMVSLFGYRQTLGATDALEFLALGLAKEPGTLRAEATASGNSGGAVFSPPATAGRNSVGAAFRPPATIDNTRGRAEARPYEDAAAPSEAFASAESPTVDAGNEAAADAARDALALRCRRVSEVFGLSSRETEVMELIARGYSGPAIAEMLFISENTMRTHNKRIYAKLNIHKKQDMIDLINNFENA</sequence>
<dbReference type="SMART" id="SM00421">
    <property type="entry name" value="HTH_LUXR"/>
    <property type="match status" value="1"/>
</dbReference>
<feature type="transmembrane region" description="Helical" evidence="5">
    <location>
        <begin position="273"/>
        <end position="292"/>
    </location>
</feature>
<feature type="transmembrane region" description="Helical" evidence="5">
    <location>
        <begin position="161"/>
        <end position="182"/>
    </location>
</feature>